<dbReference type="Pfam" id="PF00303">
    <property type="entry name" value="Thymidylat_synt"/>
    <property type="match status" value="1"/>
</dbReference>
<evidence type="ECO:0000256" key="2">
    <source>
        <dbReference type="ARBA" id="ARBA00011947"/>
    </source>
</evidence>
<name>J9PLH2_9CAUD</name>
<dbReference type="RefSeq" id="YP_006907548.1">
    <property type="nucleotide sequence ID" value="NC_018856.1"/>
</dbReference>
<sequence>MREIRPIRSYIMNNVDKQVLDLYDYILKHGEVKSDRTGTGTLSIFDYTMRFDMSEGFPLLTTKHVAFRLVAEELLWFLKGDTNLKTLIDKNVNIWTPDGYRWYKELGGTLSKEEFIEFVKENGFDLGRIYGAQWTDWNGEGYNQIKEVIAEIKRNPSSRRLYVSAWHPTDFKKAALPCCHHAFQLYVHNNGKVDLKFFMRSNDGFLGLAFNIASYALLLHLIALECGLEVGSLIYNGGDVHLYLNHIEQAKEQLLNEPRKLPKLVIKNKKDNLEDYEIEDFEIVDYNPHKAIKASVSVGLKEEVK</sequence>
<dbReference type="PANTHER" id="PTHR11548">
    <property type="entry name" value="THYMIDYLATE SYNTHASE 1"/>
    <property type="match status" value="1"/>
</dbReference>
<dbReference type="CDD" id="cd00351">
    <property type="entry name" value="TS_Pyrimidine_HMase"/>
    <property type="match status" value="1"/>
</dbReference>
<dbReference type="GO" id="GO:0032259">
    <property type="term" value="P:methylation"/>
    <property type="evidence" value="ECO:0007669"/>
    <property type="project" value="UniProtKB-KW"/>
</dbReference>
<dbReference type="PRINTS" id="PR00108">
    <property type="entry name" value="THYMDSNTHASE"/>
</dbReference>
<evidence type="ECO:0000256" key="3">
    <source>
        <dbReference type="ARBA" id="ARBA00022603"/>
    </source>
</evidence>
<dbReference type="PANTHER" id="PTHR11548:SF9">
    <property type="entry name" value="THYMIDYLATE SYNTHASE"/>
    <property type="match status" value="1"/>
</dbReference>
<evidence type="ECO:0000313" key="7">
    <source>
        <dbReference type="Proteomes" id="UP000006285"/>
    </source>
</evidence>
<reference evidence="6 7" key="1">
    <citation type="submission" date="2013-01" db="EMBL/GenBank/DDBJ databases">
        <title>Large virulent SPO1-related Bacillus Phage Bastille.</title>
        <authorList>
            <person name="Klumpp J."/>
            <person name="Loessner M.J."/>
        </authorList>
    </citation>
    <scope>NUCLEOTIDE SEQUENCE [LARGE SCALE GENOMIC DNA]</scope>
</reference>
<keyword evidence="3" id="KW-0489">Methyltransferase</keyword>
<dbReference type="EC" id="2.1.1.45" evidence="2"/>
<dbReference type="Gene3D" id="3.30.572.10">
    <property type="entry name" value="Thymidylate synthase/dCMP hydroxymethylase domain"/>
    <property type="match status" value="1"/>
</dbReference>
<dbReference type="InterPro" id="IPR036926">
    <property type="entry name" value="Thymidate_synth/dCMP_Mease_sf"/>
</dbReference>
<evidence type="ECO:0000313" key="6">
    <source>
        <dbReference type="EMBL" id="AEQ34452.1"/>
    </source>
</evidence>
<dbReference type="NCBIfam" id="TIGR03284">
    <property type="entry name" value="thym_sym"/>
    <property type="match status" value="1"/>
</dbReference>
<dbReference type="GO" id="GO:0006231">
    <property type="term" value="P:dTMP biosynthetic process"/>
    <property type="evidence" value="ECO:0007669"/>
    <property type="project" value="InterPro"/>
</dbReference>
<dbReference type="GeneID" id="13829185"/>
<dbReference type="KEGG" id="vg:13829185"/>
<dbReference type="GO" id="GO:0004799">
    <property type="term" value="F:thymidylate synthase activity"/>
    <property type="evidence" value="ECO:0007669"/>
    <property type="project" value="UniProtKB-EC"/>
</dbReference>
<dbReference type="SUPFAM" id="SSF55831">
    <property type="entry name" value="Thymidylate synthase/dCMP hydroxymethylase"/>
    <property type="match status" value="1"/>
</dbReference>
<comment type="similarity">
    <text evidence="1">Belongs to the thymidylate synthase family.</text>
</comment>
<proteinExistence type="inferred from homology"/>
<dbReference type="InterPro" id="IPR023451">
    <property type="entry name" value="Thymidate_synth/dCMP_Mease_dom"/>
</dbReference>
<feature type="domain" description="Thymidylate synthase/dCMP hydroxymethylase" evidence="5">
    <location>
        <begin position="18"/>
        <end position="298"/>
    </location>
</feature>
<evidence type="ECO:0000256" key="1">
    <source>
        <dbReference type="ARBA" id="ARBA00009972"/>
    </source>
</evidence>
<dbReference type="EMBL" id="JF966203">
    <property type="protein sequence ID" value="AEQ34452.1"/>
    <property type="molecule type" value="Genomic_DNA"/>
</dbReference>
<accession>J9PLH2</accession>
<keyword evidence="4" id="KW-0808">Transferase</keyword>
<dbReference type="InterPro" id="IPR045097">
    <property type="entry name" value="Thymidate_synth/dCMP_Mease"/>
</dbReference>
<organism evidence="6 7">
    <name type="scientific">Bacillus phage Bastille</name>
    <dbReference type="NCBI Taxonomy" id="57477"/>
    <lineage>
        <taxon>Viruses</taxon>
        <taxon>Duplodnaviria</taxon>
        <taxon>Heunggongvirae</taxon>
        <taxon>Uroviricota</taxon>
        <taxon>Caudoviricetes</taxon>
        <taxon>Herelleviridae</taxon>
        <taxon>Bastillevirinae</taxon>
        <taxon>Bastillevirus</taxon>
        <taxon>Bastillevirus bastille</taxon>
    </lineage>
</organism>
<dbReference type="InterPro" id="IPR000398">
    <property type="entry name" value="Thymidylate_synthase"/>
</dbReference>
<protein>
    <recommendedName>
        <fullName evidence="2">thymidylate synthase</fullName>
        <ecNumber evidence="2">2.1.1.45</ecNumber>
    </recommendedName>
</protein>
<evidence type="ECO:0000259" key="5">
    <source>
        <dbReference type="Pfam" id="PF00303"/>
    </source>
</evidence>
<dbReference type="HAMAP" id="MF_00008">
    <property type="entry name" value="Thymidy_synth_bact"/>
    <property type="match status" value="1"/>
</dbReference>
<dbReference type="Proteomes" id="UP000006285">
    <property type="component" value="Segment"/>
</dbReference>
<keyword evidence="7" id="KW-1185">Reference proteome</keyword>
<evidence type="ECO:0000256" key="4">
    <source>
        <dbReference type="ARBA" id="ARBA00022679"/>
    </source>
</evidence>